<feature type="region of interest" description="Disordered" evidence="1">
    <location>
        <begin position="25"/>
        <end position="47"/>
    </location>
</feature>
<comment type="caution">
    <text evidence="4">The sequence shown here is derived from an EMBL/GenBank/DDBJ whole genome shotgun (WGS) entry which is preliminary data.</text>
</comment>
<protein>
    <submittedName>
        <fullName evidence="4">ABC transporter substrate-binding protein</fullName>
    </submittedName>
</protein>
<name>A0A6L5XYR5_9FIRM</name>
<keyword evidence="2" id="KW-0732">Signal</keyword>
<dbReference type="PANTHER" id="PTHR43649">
    <property type="entry name" value="ARABINOSE-BINDING PROTEIN-RELATED"/>
    <property type="match status" value="1"/>
</dbReference>
<evidence type="ECO:0000313" key="5">
    <source>
        <dbReference type="Proteomes" id="UP000482209"/>
    </source>
</evidence>
<accession>A0A6L5XYR5</accession>
<dbReference type="Pfam" id="PF12010">
    <property type="entry name" value="DUF3502"/>
    <property type="match status" value="1"/>
</dbReference>
<evidence type="ECO:0000259" key="3">
    <source>
        <dbReference type="Pfam" id="PF12010"/>
    </source>
</evidence>
<dbReference type="Gene3D" id="3.40.190.10">
    <property type="entry name" value="Periplasmic binding protein-like II"/>
    <property type="match status" value="1"/>
</dbReference>
<dbReference type="InterPro" id="IPR022627">
    <property type="entry name" value="DUF3502"/>
</dbReference>
<dbReference type="InterPro" id="IPR006059">
    <property type="entry name" value="SBP"/>
</dbReference>
<feature type="chain" id="PRO_5039341501" evidence="2">
    <location>
        <begin position="23"/>
        <end position="492"/>
    </location>
</feature>
<feature type="compositionally biased region" description="Basic and acidic residues" evidence="1">
    <location>
        <begin position="38"/>
        <end position="47"/>
    </location>
</feature>
<dbReference type="Proteomes" id="UP000482209">
    <property type="component" value="Unassembled WGS sequence"/>
</dbReference>
<evidence type="ECO:0000313" key="4">
    <source>
        <dbReference type="EMBL" id="MSS63083.1"/>
    </source>
</evidence>
<gene>
    <name evidence="4" type="ORF">FYJ58_04215</name>
</gene>
<proteinExistence type="predicted"/>
<organism evidence="4 5">
    <name type="scientific">Velocimicrobium porci</name>
    <dbReference type="NCBI Taxonomy" id="2606634"/>
    <lineage>
        <taxon>Bacteria</taxon>
        <taxon>Bacillati</taxon>
        <taxon>Bacillota</taxon>
        <taxon>Clostridia</taxon>
        <taxon>Lachnospirales</taxon>
        <taxon>Lachnospiraceae</taxon>
        <taxon>Velocimicrobium</taxon>
    </lineage>
</organism>
<dbReference type="SUPFAM" id="SSF53850">
    <property type="entry name" value="Periplasmic binding protein-like II"/>
    <property type="match status" value="1"/>
</dbReference>
<feature type="domain" description="DUF3502" evidence="3">
    <location>
        <begin position="425"/>
        <end position="491"/>
    </location>
</feature>
<reference evidence="4 5" key="1">
    <citation type="submission" date="2019-08" db="EMBL/GenBank/DDBJ databases">
        <title>In-depth cultivation of the pig gut microbiome towards novel bacterial diversity and tailored functional studies.</title>
        <authorList>
            <person name="Wylensek D."/>
            <person name="Hitch T.C.A."/>
            <person name="Clavel T."/>
        </authorList>
    </citation>
    <scope>NUCLEOTIDE SEQUENCE [LARGE SCALE GENOMIC DNA]</scope>
    <source>
        <strain evidence="4 5">WCA-693-APC-MOT-I</strain>
    </source>
</reference>
<dbReference type="AlphaFoldDB" id="A0A6L5XYR5"/>
<feature type="signal peptide" evidence="2">
    <location>
        <begin position="1"/>
        <end position="22"/>
    </location>
</feature>
<dbReference type="InterPro" id="IPR050490">
    <property type="entry name" value="Bact_solute-bd_prot1"/>
</dbReference>
<keyword evidence="5" id="KW-1185">Reference proteome</keyword>
<dbReference type="PROSITE" id="PS51257">
    <property type="entry name" value="PROKAR_LIPOPROTEIN"/>
    <property type="match status" value="1"/>
</dbReference>
<sequence>MRKMKKFAAAMLALTLTVTSLAGCGSKSEEANNGGQEAKTEESQEEGKDEVVTLKWIQVGAGMPSNYDAWQEHVNKLLEEKIGVNIDVEVVSWADWENRRSVVTNGGEYFDILFTDSTKYNSEVNLGAFLDITDLLPKAAPELYKYIPEDYWKAVSINDKIYSVPTYKDSSATQYFVWDKAMAEKYGIDYKNINTYKDLEPALKKIKDGEGTSPYVMDKSGADMLLSVYDQMGAGLPPIGVRYDDDSRTVVNALEQEDILSQLDIIHKMYKEGIINADAPNADQVPEYRMFFTAQGWSGAAKSTWGPNMGVEAEAIQFSDTVVSNTTVRGSLNAIYSGTKYPEKCLEFLQLINTDSKIRDAFYYGLEGENFNYTDDGKIERINNEWKMAGYTQGTFFNVSQLSTDEFNQWDEVKELNEKATPSVLLGFNLDTSKIETELANCRSVYEKYKSELFTGAKEPRELVKKISEELKTAGFDKVMEEAQAQIDAAYK</sequence>
<evidence type="ECO:0000256" key="2">
    <source>
        <dbReference type="SAM" id="SignalP"/>
    </source>
</evidence>
<dbReference type="PANTHER" id="PTHR43649:SF17">
    <property type="entry name" value="ABC TRANSPORTER SOLUTE BINDING PROTEIN-SUGAR TRANSPORT"/>
    <property type="match status" value="1"/>
</dbReference>
<dbReference type="EMBL" id="VUMT01000004">
    <property type="protein sequence ID" value="MSS63083.1"/>
    <property type="molecule type" value="Genomic_DNA"/>
</dbReference>
<dbReference type="Pfam" id="PF01547">
    <property type="entry name" value="SBP_bac_1"/>
    <property type="match status" value="1"/>
</dbReference>
<evidence type="ECO:0000256" key="1">
    <source>
        <dbReference type="SAM" id="MobiDB-lite"/>
    </source>
</evidence>
<dbReference type="RefSeq" id="WP_154517706.1">
    <property type="nucleotide sequence ID" value="NZ_VUMT01000004.1"/>
</dbReference>